<gene>
    <name evidence="5 9" type="primary">rplX</name>
    <name evidence="9" type="ORF">NBH00_04895</name>
</gene>
<dbReference type="SUPFAM" id="SSF50104">
    <property type="entry name" value="Translation proteins SH3-like domain"/>
    <property type="match status" value="1"/>
</dbReference>
<keyword evidence="2 5" id="KW-0689">Ribosomal protein</keyword>
<dbReference type="EMBL" id="CP098502">
    <property type="protein sequence ID" value="UTI67048.1"/>
    <property type="molecule type" value="Genomic_DNA"/>
</dbReference>
<dbReference type="Pfam" id="PF17136">
    <property type="entry name" value="ribosomal_L24"/>
    <property type="match status" value="1"/>
</dbReference>
<comment type="function">
    <text evidence="5">One of two assembly initiator proteins, it binds directly to the 5'-end of the 23S rRNA, where it nucleates assembly of the 50S subunit.</text>
</comment>
<comment type="similarity">
    <text evidence="1 5 6">Belongs to the universal ribosomal protein uL24 family.</text>
</comment>
<feature type="region of interest" description="Disordered" evidence="7">
    <location>
        <begin position="77"/>
        <end position="106"/>
    </location>
</feature>
<dbReference type="Gene3D" id="2.30.30.30">
    <property type="match status" value="1"/>
</dbReference>
<sequence>MKIRSGDDVIVISGKDRGKTGKVLRVDPKKSRVYVEGLNIIKRHQRPMQSTDPAKAAGGVVEKEAPIHISNVQLIDPKTKKPTRVGVTREGGTRNRVAKRSGEKLD</sequence>
<dbReference type="SMART" id="SM00739">
    <property type="entry name" value="KOW"/>
    <property type="match status" value="1"/>
</dbReference>
<dbReference type="HAMAP" id="MF_01326_B">
    <property type="entry name" value="Ribosomal_uL24_B"/>
    <property type="match status" value="1"/>
</dbReference>
<comment type="subunit">
    <text evidence="5">Part of the 50S ribosomal subunit.</text>
</comment>
<dbReference type="PROSITE" id="PS01108">
    <property type="entry name" value="RIBOSOMAL_L24"/>
    <property type="match status" value="1"/>
</dbReference>
<name>A0ABY5E0A1_9ACTN</name>
<keyword evidence="10" id="KW-1185">Reference proteome</keyword>
<feature type="domain" description="KOW" evidence="8">
    <location>
        <begin position="2"/>
        <end position="29"/>
    </location>
</feature>
<proteinExistence type="inferred from homology"/>
<accession>A0ABY5E0A1</accession>
<dbReference type="GO" id="GO:0005840">
    <property type="term" value="C:ribosome"/>
    <property type="evidence" value="ECO:0007669"/>
    <property type="project" value="UniProtKB-KW"/>
</dbReference>
<comment type="function">
    <text evidence="5">One of the proteins that surrounds the polypeptide exit tunnel on the outside of the subunit.</text>
</comment>
<keyword evidence="5" id="KW-0694">RNA-binding</keyword>
<evidence type="ECO:0000313" key="9">
    <source>
        <dbReference type="EMBL" id="UTI67048.1"/>
    </source>
</evidence>
<evidence type="ECO:0000256" key="5">
    <source>
        <dbReference type="HAMAP-Rule" id="MF_01326"/>
    </source>
</evidence>
<organism evidence="9 10">
    <name type="scientific">Paraconexibacter antarcticus</name>
    <dbReference type="NCBI Taxonomy" id="2949664"/>
    <lineage>
        <taxon>Bacteria</taxon>
        <taxon>Bacillati</taxon>
        <taxon>Actinomycetota</taxon>
        <taxon>Thermoleophilia</taxon>
        <taxon>Solirubrobacterales</taxon>
        <taxon>Paraconexibacteraceae</taxon>
        <taxon>Paraconexibacter</taxon>
    </lineage>
</organism>
<dbReference type="InterPro" id="IPR041988">
    <property type="entry name" value="Ribosomal_uL24_KOW"/>
</dbReference>
<evidence type="ECO:0000256" key="3">
    <source>
        <dbReference type="ARBA" id="ARBA00023274"/>
    </source>
</evidence>
<evidence type="ECO:0000259" key="8">
    <source>
        <dbReference type="SMART" id="SM00739"/>
    </source>
</evidence>
<dbReference type="InterPro" id="IPR005825">
    <property type="entry name" value="Ribosomal_uL24_CS"/>
</dbReference>
<evidence type="ECO:0000256" key="6">
    <source>
        <dbReference type="RuleBase" id="RU003477"/>
    </source>
</evidence>
<dbReference type="InterPro" id="IPR008991">
    <property type="entry name" value="Translation_prot_SH3-like_sf"/>
</dbReference>
<evidence type="ECO:0000256" key="7">
    <source>
        <dbReference type="SAM" id="MobiDB-lite"/>
    </source>
</evidence>
<keyword evidence="5" id="KW-0699">rRNA-binding</keyword>
<dbReference type="InterPro" id="IPR003256">
    <property type="entry name" value="Ribosomal_uL24"/>
</dbReference>
<evidence type="ECO:0000256" key="4">
    <source>
        <dbReference type="ARBA" id="ARBA00035206"/>
    </source>
</evidence>
<dbReference type="InterPro" id="IPR057264">
    <property type="entry name" value="Ribosomal_uL24_C"/>
</dbReference>
<keyword evidence="3 5" id="KW-0687">Ribonucleoprotein</keyword>
<dbReference type="InterPro" id="IPR005824">
    <property type="entry name" value="KOW"/>
</dbReference>
<dbReference type="CDD" id="cd06089">
    <property type="entry name" value="KOW_RPL26"/>
    <property type="match status" value="1"/>
</dbReference>
<protein>
    <recommendedName>
        <fullName evidence="4 5">Large ribosomal subunit protein uL24</fullName>
    </recommendedName>
</protein>
<reference evidence="9 10" key="1">
    <citation type="submission" date="2022-06" db="EMBL/GenBank/DDBJ databases">
        <title>Paraconexibacter antarcticus.</title>
        <authorList>
            <person name="Kim C.S."/>
        </authorList>
    </citation>
    <scope>NUCLEOTIDE SEQUENCE [LARGE SCALE GENOMIC DNA]</scope>
    <source>
        <strain evidence="9 10">02-257</strain>
    </source>
</reference>
<evidence type="ECO:0000256" key="2">
    <source>
        <dbReference type="ARBA" id="ARBA00022980"/>
    </source>
</evidence>
<dbReference type="InterPro" id="IPR014722">
    <property type="entry name" value="Rib_uL2_dom2"/>
</dbReference>
<evidence type="ECO:0000313" key="10">
    <source>
        <dbReference type="Proteomes" id="UP001056035"/>
    </source>
</evidence>
<dbReference type="NCBIfam" id="TIGR01079">
    <property type="entry name" value="rplX_bact"/>
    <property type="match status" value="1"/>
</dbReference>
<dbReference type="Pfam" id="PF00467">
    <property type="entry name" value="KOW"/>
    <property type="match status" value="1"/>
</dbReference>
<dbReference type="PANTHER" id="PTHR12903">
    <property type="entry name" value="MITOCHONDRIAL RIBOSOMAL PROTEIN L24"/>
    <property type="match status" value="1"/>
</dbReference>
<dbReference type="Proteomes" id="UP001056035">
    <property type="component" value="Chromosome"/>
</dbReference>
<evidence type="ECO:0000256" key="1">
    <source>
        <dbReference type="ARBA" id="ARBA00010618"/>
    </source>
</evidence>